<protein>
    <recommendedName>
        <fullName evidence="4">K Homology domain-containing protein</fullName>
    </recommendedName>
</protein>
<dbReference type="PANTHER" id="PTHR10288">
    <property type="entry name" value="KH DOMAIN CONTAINING RNA BINDING PROTEIN"/>
    <property type="match status" value="1"/>
</dbReference>
<dbReference type="Gene3D" id="3.30.1370.10">
    <property type="entry name" value="K Homology domain, type 1"/>
    <property type="match status" value="1"/>
</dbReference>
<dbReference type="InterPro" id="IPR004087">
    <property type="entry name" value="KH_dom"/>
</dbReference>
<dbReference type="Pfam" id="PF00013">
    <property type="entry name" value="KH_1"/>
    <property type="match status" value="3"/>
</dbReference>
<dbReference type="EMBL" id="GHES01021601">
    <property type="protein sequence ID" value="MPA52160.1"/>
    <property type="molecule type" value="Transcribed_RNA"/>
</dbReference>
<sequence length="475" mass="50246">MASTDASAATQPAENGSAKAPISDPQTETTDATSVTSTTTAAAAEAEPANDNPPPSESAPAETVAQAPETTATDKKWPGWPGHCVFRLVVPVLKVGSIIGRKGELIKKMCEESRSRIRVLDAPIGTPDRVVLISGKEETDAPLSPAMDAAIRIFKRVSGLHESEGDGKAPDATGIAFCSIRLLVASTQAINLIGKQGSLIKSIQESTGASVRVLSSDELPLYANSEERIVELQGEALKVLKALEAVVGHLRKFLVDHSVLPLFEKNYNTTVPQERQVETWADKSSLHTAQTGINTDYPLSAKRDSLFLDRETQLESQVPPSGLSLYGHDSGFPGIRSSGLGRAGGPIVTQIAQTMQIPLAYAEDIIGIGGANIAYIRRTSGAILTVQESRGLPDEITVEIKGTSSQVQTAQQLIQEFISSSYKEPAPSSYGKMDTGLRSSYSQLGNTSYTSSSFSGQPYGGYGSSGGGGYSSFRL</sequence>
<feature type="compositionally biased region" description="Polar residues" evidence="3">
    <location>
        <begin position="1"/>
        <end position="14"/>
    </location>
</feature>
<feature type="domain" description="K Homology" evidence="4">
    <location>
        <begin position="349"/>
        <end position="419"/>
    </location>
</feature>
<feature type="domain" description="K Homology" evidence="4">
    <location>
        <begin position="82"/>
        <end position="155"/>
    </location>
</feature>
<dbReference type="CDD" id="cd22461">
    <property type="entry name" value="KH-I_PEPPER_like_rpt3"/>
    <property type="match status" value="1"/>
</dbReference>
<dbReference type="CDD" id="cd22460">
    <property type="entry name" value="KH-I_PEPPER_rpt2_like"/>
    <property type="match status" value="1"/>
</dbReference>
<keyword evidence="2" id="KW-0694">RNA-binding</keyword>
<accession>A0A5B7A5W2</accession>
<dbReference type="SMART" id="SM00322">
    <property type="entry name" value="KH"/>
    <property type="match status" value="3"/>
</dbReference>
<dbReference type="GO" id="GO:0003723">
    <property type="term" value="F:RNA binding"/>
    <property type="evidence" value="ECO:0007669"/>
    <property type="project" value="UniProtKB-UniRule"/>
</dbReference>
<dbReference type="InterPro" id="IPR036612">
    <property type="entry name" value="KH_dom_type_1_sf"/>
</dbReference>
<dbReference type="AlphaFoldDB" id="A0A5B7A5W2"/>
<evidence type="ECO:0000259" key="4">
    <source>
        <dbReference type="SMART" id="SM00322"/>
    </source>
</evidence>
<reference evidence="5" key="1">
    <citation type="submission" date="2019-08" db="EMBL/GenBank/DDBJ databases">
        <title>Reference gene set and small RNA set construction with multiple tissues from Davidia involucrata Baill.</title>
        <authorList>
            <person name="Yang H."/>
            <person name="Zhou C."/>
            <person name="Li G."/>
            <person name="Wang J."/>
            <person name="Gao P."/>
            <person name="Wang M."/>
            <person name="Wang R."/>
            <person name="Zhao Y."/>
        </authorList>
    </citation>
    <scope>NUCLEOTIDE SEQUENCE</scope>
    <source>
        <tissue evidence="5">Mixed with DoveR01_LX</tissue>
    </source>
</reference>
<proteinExistence type="predicted"/>
<evidence type="ECO:0000256" key="1">
    <source>
        <dbReference type="ARBA" id="ARBA00022737"/>
    </source>
</evidence>
<name>A0A5B7A5W2_DAVIN</name>
<dbReference type="CDD" id="cd22459">
    <property type="entry name" value="KH-I_PEPPER_rpt1_like"/>
    <property type="match status" value="1"/>
</dbReference>
<dbReference type="PROSITE" id="PS50084">
    <property type="entry name" value="KH_TYPE_1"/>
    <property type="match status" value="3"/>
</dbReference>
<evidence type="ECO:0000256" key="2">
    <source>
        <dbReference type="PROSITE-ProRule" id="PRU00117"/>
    </source>
</evidence>
<feature type="compositionally biased region" description="Low complexity" evidence="3">
    <location>
        <begin position="27"/>
        <end position="50"/>
    </location>
</feature>
<dbReference type="InterPro" id="IPR004088">
    <property type="entry name" value="KH_dom_type_1"/>
</dbReference>
<keyword evidence="1" id="KW-0677">Repeat</keyword>
<gene>
    <name evidence="5" type="ORF">Din_021601</name>
</gene>
<feature type="domain" description="K Homology" evidence="4">
    <location>
        <begin position="176"/>
        <end position="251"/>
    </location>
</feature>
<feature type="region of interest" description="Disordered" evidence="3">
    <location>
        <begin position="1"/>
        <end position="77"/>
    </location>
</feature>
<evidence type="ECO:0000256" key="3">
    <source>
        <dbReference type="SAM" id="MobiDB-lite"/>
    </source>
</evidence>
<evidence type="ECO:0000313" key="5">
    <source>
        <dbReference type="EMBL" id="MPA52160.1"/>
    </source>
</evidence>
<organism evidence="5">
    <name type="scientific">Davidia involucrata</name>
    <name type="common">Dove tree</name>
    <dbReference type="NCBI Taxonomy" id="16924"/>
    <lineage>
        <taxon>Eukaryota</taxon>
        <taxon>Viridiplantae</taxon>
        <taxon>Streptophyta</taxon>
        <taxon>Embryophyta</taxon>
        <taxon>Tracheophyta</taxon>
        <taxon>Spermatophyta</taxon>
        <taxon>Magnoliopsida</taxon>
        <taxon>eudicotyledons</taxon>
        <taxon>Gunneridae</taxon>
        <taxon>Pentapetalae</taxon>
        <taxon>asterids</taxon>
        <taxon>Cornales</taxon>
        <taxon>Nyssaceae</taxon>
        <taxon>Davidia</taxon>
    </lineage>
</organism>
<dbReference type="SUPFAM" id="SSF54791">
    <property type="entry name" value="Eukaryotic type KH-domain (KH-domain type I)"/>
    <property type="match status" value="3"/>
</dbReference>
<dbReference type="Gene3D" id="3.30.310.210">
    <property type="match status" value="1"/>
</dbReference>